<organism evidence="2 3">
    <name type="scientific">Hymenobacter algoricola</name>
    <dbReference type="NCBI Taxonomy" id="486267"/>
    <lineage>
        <taxon>Bacteria</taxon>
        <taxon>Pseudomonadati</taxon>
        <taxon>Bacteroidota</taxon>
        <taxon>Cytophagia</taxon>
        <taxon>Cytophagales</taxon>
        <taxon>Hymenobacteraceae</taxon>
        <taxon>Hymenobacter</taxon>
    </lineage>
</organism>
<keyword evidence="1" id="KW-0472">Membrane</keyword>
<accession>A0ABP7N6A9</accession>
<evidence type="ECO:0000313" key="2">
    <source>
        <dbReference type="EMBL" id="GAA3938228.1"/>
    </source>
</evidence>
<name>A0ABP7N6A9_9BACT</name>
<protein>
    <submittedName>
        <fullName evidence="2">Uncharacterized protein</fullName>
    </submittedName>
</protein>
<proteinExistence type="predicted"/>
<sequence length="137" mass="15269">MEVMPLGNRRQQWRLLQRHSEIPLPDLTMPATWYMAVWALVTAGVWPLVPGWGYAVFTGLSAALCIREYSFVQVDFPVTTLGDLAFQLFARSYHKTSGGQMAWAEVRSIVLAGLADCSTEETDVAAAELNEQTQLSF</sequence>
<gene>
    <name evidence="2" type="ORF">GCM10022406_22860</name>
</gene>
<evidence type="ECO:0000256" key="1">
    <source>
        <dbReference type="SAM" id="Phobius"/>
    </source>
</evidence>
<evidence type="ECO:0000313" key="3">
    <source>
        <dbReference type="Proteomes" id="UP001499909"/>
    </source>
</evidence>
<keyword evidence="3" id="KW-1185">Reference proteome</keyword>
<keyword evidence="1" id="KW-1133">Transmembrane helix</keyword>
<dbReference type="Proteomes" id="UP001499909">
    <property type="component" value="Unassembled WGS sequence"/>
</dbReference>
<comment type="caution">
    <text evidence="2">The sequence shown here is derived from an EMBL/GenBank/DDBJ whole genome shotgun (WGS) entry which is preliminary data.</text>
</comment>
<dbReference type="EMBL" id="BAABDH010000039">
    <property type="protein sequence ID" value="GAA3938228.1"/>
    <property type="molecule type" value="Genomic_DNA"/>
</dbReference>
<keyword evidence="1" id="KW-0812">Transmembrane</keyword>
<reference evidence="3" key="1">
    <citation type="journal article" date="2019" name="Int. J. Syst. Evol. Microbiol.">
        <title>The Global Catalogue of Microorganisms (GCM) 10K type strain sequencing project: providing services to taxonomists for standard genome sequencing and annotation.</title>
        <authorList>
            <consortium name="The Broad Institute Genomics Platform"/>
            <consortium name="The Broad Institute Genome Sequencing Center for Infectious Disease"/>
            <person name="Wu L."/>
            <person name="Ma J."/>
        </authorList>
    </citation>
    <scope>NUCLEOTIDE SEQUENCE [LARGE SCALE GENOMIC DNA]</scope>
    <source>
        <strain evidence="3">JCM 17214</strain>
    </source>
</reference>
<feature type="transmembrane region" description="Helical" evidence="1">
    <location>
        <begin position="33"/>
        <end position="57"/>
    </location>
</feature>